<keyword evidence="2" id="KW-0472">Membrane</keyword>
<dbReference type="GO" id="GO:0042110">
    <property type="term" value="P:T cell activation"/>
    <property type="evidence" value="ECO:0007669"/>
    <property type="project" value="TreeGrafter"/>
</dbReference>
<name>A0A9J8CH29_CYPCA</name>
<dbReference type="InterPro" id="IPR003599">
    <property type="entry name" value="Ig_sub"/>
</dbReference>
<evidence type="ECO:0000256" key="3">
    <source>
        <dbReference type="SAM" id="SignalP"/>
    </source>
</evidence>
<feature type="transmembrane region" description="Helical" evidence="2">
    <location>
        <begin position="360"/>
        <end position="381"/>
    </location>
</feature>
<feature type="region of interest" description="Disordered" evidence="1">
    <location>
        <begin position="242"/>
        <end position="309"/>
    </location>
</feature>
<dbReference type="InterPro" id="IPR013783">
    <property type="entry name" value="Ig-like_fold"/>
</dbReference>
<organism evidence="5 6">
    <name type="scientific">Cyprinus carpio carpio</name>
    <dbReference type="NCBI Taxonomy" id="630221"/>
    <lineage>
        <taxon>Eukaryota</taxon>
        <taxon>Metazoa</taxon>
        <taxon>Chordata</taxon>
        <taxon>Craniata</taxon>
        <taxon>Vertebrata</taxon>
        <taxon>Euteleostomi</taxon>
        <taxon>Actinopterygii</taxon>
        <taxon>Neopterygii</taxon>
        <taxon>Teleostei</taxon>
        <taxon>Ostariophysi</taxon>
        <taxon>Cypriniformes</taxon>
        <taxon>Cyprinidae</taxon>
        <taxon>Cyprininae</taxon>
        <taxon>Cyprinus</taxon>
    </lineage>
</organism>
<dbReference type="SUPFAM" id="SSF48726">
    <property type="entry name" value="Immunoglobulin"/>
    <property type="match status" value="2"/>
</dbReference>
<evidence type="ECO:0000313" key="6">
    <source>
        <dbReference type="Proteomes" id="UP001108240"/>
    </source>
</evidence>
<feature type="compositionally biased region" description="Polar residues" evidence="1">
    <location>
        <begin position="323"/>
        <end position="342"/>
    </location>
</feature>
<feature type="chain" id="PRO_5039902037" description="Ig-like domain-containing protein" evidence="3">
    <location>
        <begin position="33"/>
        <end position="512"/>
    </location>
</feature>
<evidence type="ECO:0000256" key="2">
    <source>
        <dbReference type="SAM" id="Phobius"/>
    </source>
</evidence>
<dbReference type="GO" id="GO:0035723">
    <property type="term" value="P:interleukin-15-mediated signaling pathway"/>
    <property type="evidence" value="ECO:0007669"/>
    <property type="project" value="TreeGrafter"/>
</dbReference>
<proteinExistence type="predicted"/>
<evidence type="ECO:0000259" key="4">
    <source>
        <dbReference type="PROSITE" id="PS50835"/>
    </source>
</evidence>
<sequence>MKRKTEKEKMSECHLCLLGLIALSSLLTGASGVDDAHVFISSGENVRLPCNNALPDCKSTTWIYNRFSRSGTDELIGLGKKKDTQRHERLSLGSDCSLNINNISTEDYGSYICQQWSGVNGPKQRTDARVYLHVLQVSQTEISAGLSVTLFCQLYSYPRVSCDDWIRSERIQLFWVNQAGVKLNISDSRYQISSSSDPCIITLNITLLNEDHNREWRCNVTQRDQLKTSVTYTVKSSAPDKTMTAVTTSQHPSTTTTHKTTDPDKTMTAVTTSQHPSTTTTHKTTDPDKTMTAVTTSQHPSTTTTHKTTDPAKTMTAVINSQHPSTTNTHKTTDPAKSTTAMTPVHNTNSTTNTPVTSTLVIVISAAAASAVFLAAVLWLICRKRAGNKRETDESVVKDENEDKVTYETINMSTPAAARDNEQTDDVTYSEVSCSSKNPVKSLKVSRQQLILLFCITDCCSEKSTAASLVYTLLRCSSESESQINEALSTCGCGSNTDGETLCCSFRIKMIQ</sequence>
<dbReference type="InterPro" id="IPR036179">
    <property type="entry name" value="Ig-like_dom_sf"/>
</dbReference>
<dbReference type="GO" id="GO:0045121">
    <property type="term" value="C:membrane raft"/>
    <property type="evidence" value="ECO:0007669"/>
    <property type="project" value="TreeGrafter"/>
</dbReference>
<feature type="compositionally biased region" description="Low complexity" evidence="1">
    <location>
        <begin position="290"/>
        <end position="309"/>
    </location>
</feature>
<keyword evidence="3" id="KW-0732">Signal</keyword>
<feature type="domain" description="Ig-like" evidence="4">
    <location>
        <begin position="122"/>
        <end position="231"/>
    </location>
</feature>
<reference evidence="5" key="2">
    <citation type="submission" date="2025-09" db="UniProtKB">
        <authorList>
            <consortium name="Ensembl"/>
        </authorList>
    </citation>
    <scope>IDENTIFICATION</scope>
</reference>
<dbReference type="GeneTree" id="ENSGT00390000001745"/>
<keyword evidence="6" id="KW-1185">Reference proteome</keyword>
<feature type="domain" description="Ig-like" evidence="4">
    <location>
        <begin position="40"/>
        <end position="114"/>
    </location>
</feature>
<dbReference type="PANTHER" id="PTHR11422:SF5">
    <property type="entry name" value="DIVERSE IMMUNOGLOBULIN DOMAIN-CONTAINING PROTEIN 1.1 ISOFORM X1-RELATED"/>
    <property type="match status" value="1"/>
</dbReference>
<dbReference type="SMART" id="SM00409">
    <property type="entry name" value="IG"/>
    <property type="match status" value="2"/>
</dbReference>
<dbReference type="GO" id="GO:0042289">
    <property type="term" value="F:MHC class II protein binding"/>
    <property type="evidence" value="ECO:0007669"/>
    <property type="project" value="TreeGrafter"/>
</dbReference>
<keyword evidence="2" id="KW-0812">Transmembrane</keyword>
<dbReference type="GO" id="GO:0009897">
    <property type="term" value="C:external side of plasma membrane"/>
    <property type="evidence" value="ECO:0007669"/>
    <property type="project" value="TreeGrafter"/>
</dbReference>
<dbReference type="Proteomes" id="UP001108240">
    <property type="component" value="Unplaced"/>
</dbReference>
<reference evidence="5" key="1">
    <citation type="submission" date="2025-08" db="UniProtKB">
        <authorList>
            <consortium name="Ensembl"/>
        </authorList>
    </citation>
    <scope>IDENTIFICATION</scope>
</reference>
<evidence type="ECO:0000256" key="1">
    <source>
        <dbReference type="SAM" id="MobiDB-lite"/>
    </source>
</evidence>
<dbReference type="PROSITE" id="PS50835">
    <property type="entry name" value="IG_LIKE"/>
    <property type="match status" value="2"/>
</dbReference>
<dbReference type="AlphaFoldDB" id="A0A9J8CH29"/>
<dbReference type="InterPro" id="IPR007110">
    <property type="entry name" value="Ig-like_dom"/>
</dbReference>
<keyword evidence="2" id="KW-1133">Transmembrane helix</keyword>
<dbReference type="Pfam" id="PF07686">
    <property type="entry name" value="V-set"/>
    <property type="match status" value="1"/>
</dbReference>
<protein>
    <recommendedName>
        <fullName evidence="4">Ig-like domain-containing protein</fullName>
    </recommendedName>
</protein>
<dbReference type="GO" id="GO:0070374">
    <property type="term" value="P:positive regulation of ERK1 and ERK2 cascade"/>
    <property type="evidence" value="ECO:0007669"/>
    <property type="project" value="TreeGrafter"/>
</dbReference>
<feature type="compositionally biased region" description="Low complexity" evidence="1">
    <location>
        <begin position="266"/>
        <end position="282"/>
    </location>
</feature>
<feature type="region of interest" description="Disordered" evidence="1">
    <location>
        <begin position="323"/>
        <end position="350"/>
    </location>
</feature>
<feature type="compositionally biased region" description="Low complexity" evidence="1">
    <location>
        <begin position="247"/>
        <end position="258"/>
    </location>
</feature>
<dbReference type="PANTHER" id="PTHR11422">
    <property type="entry name" value="T-CELL SURFACE GLYCOPROTEIN CD4"/>
    <property type="match status" value="1"/>
</dbReference>
<dbReference type="Ensembl" id="ENSCCRT00000202557.1">
    <property type="protein sequence ID" value="ENSCCRP00000169282.1"/>
    <property type="gene ID" value="ENSCCRG00000039945.2"/>
</dbReference>
<evidence type="ECO:0000313" key="5">
    <source>
        <dbReference type="Ensembl" id="ENSCCRP00000169282.1"/>
    </source>
</evidence>
<dbReference type="GO" id="GO:1990782">
    <property type="term" value="F:protein tyrosine kinase binding"/>
    <property type="evidence" value="ECO:0007669"/>
    <property type="project" value="TreeGrafter"/>
</dbReference>
<accession>A0A9J8CH29</accession>
<dbReference type="InterPro" id="IPR013106">
    <property type="entry name" value="Ig_V-set"/>
</dbReference>
<dbReference type="Gene3D" id="2.60.40.10">
    <property type="entry name" value="Immunoglobulins"/>
    <property type="match status" value="2"/>
</dbReference>
<feature type="signal peptide" evidence="3">
    <location>
        <begin position="1"/>
        <end position="32"/>
    </location>
</feature>